<dbReference type="Proteomes" id="UP001233999">
    <property type="component" value="Unassembled WGS sequence"/>
</dbReference>
<reference evidence="2" key="2">
    <citation type="submission" date="2023-05" db="EMBL/GenBank/DDBJ databases">
        <authorList>
            <person name="Fouks B."/>
        </authorList>
    </citation>
    <scope>NUCLEOTIDE SEQUENCE</scope>
    <source>
        <strain evidence="2">Stay&amp;Tobe</strain>
        <tissue evidence="2">Testes</tissue>
    </source>
</reference>
<dbReference type="InterPro" id="IPR002999">
    <property type="entry name" value="Tudor"/>
</dbReference>
<organism evidence="2 3">
    <name type="scientific">Diploptera punctata</name>
    <name type="common">Pacific beetle cockroach</name>
    <dbReference type="NCBI Taxonomy" id="6984"/>
    <lineage>
        <taxon>Eukaryota</taxon>
        <taxon>Metazoa</taxon>
        <taxon>Ecdysozoa</taxon>
        <taxon>Arthropoda</taxon>
        <taxon>Hexapoda</taxon>
        <taxon>Insecta</taxon>
        <taxon>Pterygota</taxon>
        <taxon>Neoptera</taxon>
        <taxon>Polyneoptera</taxon>
        <taxon>Dictyoptera</taxon>
        <taxon>Blattodea</taxon>
        <taxon>Blaberoidea</taxon>
        <taxon>Blaberidae</taxon>
        <taxon>Diplopterinae</taxon>
        <taxon>Diploptera</taxon>
    </lineage>
</organism>
<sequence length="108" mass="12099">MAEDLQGNLQNYKLQLQQVEAALTTDPTNEELLKLKVDLEEVIELTRDLIKTQLLELKAAENSAGGSKVEDVTTKLLAAEQPQEEEICTKRDWKVGDKCLAVWSEDGQ</sequence>
<dbReference type="AlphaFoldDB" id="A0AAD8E564"/>
<dbReference type="PROSITE" id="PS50304">
    <property type="entry name" value="TUDOR"/>
    <property type="match status" value="1"/>
</dbReference>
<evidence type="ECO:0000259" key="1">
    <source>
        <dbReference type="PROSITE" id="PS50304"/>
    </source>
</evidence>
<name>A0AAD8E564_DIPPU</name>
<comment type="caution">
    <text evidence="2">The sequence shown here is derived from an EMBL/GenBank/DDBJ whole genome shotgun (WGS) entry which is preliminary data.</text>
</comment>
<evidence type="ECO:0000313" key="2">
    <source>
        <dbReference type="EMBL" id="KAJ9577693.1"/>
    </source>
</evidence>
<reference evidence="2" key="1">
    <citation type="journal article" date="2023" name="IScience">
        <title>Live-bearing cockroach genome reveals convergent evolutionary mechanisms linked to viviparity in insects and beyond.</title>
        <authorList>
            <person name="Fouks B."/>
            <person name="Harrison M.C."/>
            <person name="Mikhailova A.A."/>
            <person name="Marchal E."/>
            <person name="English S."/>
            <person name="Carruthers M."/>
            <person name="Jennings E.C."/>
            <person name="Chiamaka E.L."/>
            <person name="Frigard R.A."/>
            <person name="Pippel M."/>
            <person name="Attardo G.M."/>
            <person name="Benoit J.B."/>
            <person name="Bornberg-Bauer E."/>
            <person name="Tobe S.S."/>
        </authorList>
    </citation>
    <scope>NUCLEOTIDE SEQUENCE</scope>
    <source>
        <strain evidence="2">Stay&amp;Tobe</strain>
    </source>
</reference>
<evidence type="ECO:0000313" key="3">
    <source>
        <dbReference type="Proteomes" id="UP001233999"/>
    </source>
</evidence>
<proteinExistence type="predicted"/>
<dbReference type="EMBL" id="JASPKZ010009350">
    <property type="protein sequence ID" value="KAJ9577693.1"/>
    <property type="molecule type" value="Genomic_DNA"/>
</dbReference>
<keyword evidence="3" id="KW-1185">Reference proteome</keyword>
<feature type="domain" description="Tudor" evidence="1">
    <location>
        <begin position="92"/>
        <end position="108"/>
    </location>
</feature>
<gene>
    <name evidence="2" type="ORF">L9F63_005773</name>
</gene>
<accession>A0AAD8E564</accession>
<protein>
    <recommendedName>
        <fullName evidence="1">Tudor domain-containing protein</fullName>
    </recommendedName>
</protein>